<dbReference type="Pfam" id="PF13514">
    <property type="entry name" value="AAA_27"/>
    <property type="match status" value="1"/>
</dbReference>
<organism evidence="3 4">
    <name type="scientific">Deinococcus budaensis</name>
    <dbReference type="NCBI Taxonomy" id="1665626"/>
    <lineage>
        <taxon>Bacteria</taxon>
        <taxon>Thermotogati</taxon>
        <taxon>Deinococcota</taxon>
        <taxon>Deinococci</taxon>
        <taxon>Deinococcales</taxon>
        <taxon>Deinococcaceae</taxon>
        <taxon>Deinococcus</taxon>
    </lineage>
</organism>
<feature type="coiled-coil region" evidence="1">
    <location>
        <begin position="913"/>
        <end position="940"/>
    </location>
</feature>
<comment type="caution">
    <text evidence="3">The sequence shown here is derived from an EMBL/GenBank/DDBJ whole genome shotgun (WGS) entry which is preliminary data.</text>
</comment>
<evidence type="ECO:0000313" key="4">
    <source>
        <dbReference type="Proteomes" id="UP000525389"/>
    </source>
</evidence>
<accession>A0A7W8GH83</accession>
<dbReference type="InterPro" id="IPR038734">
    <property type="entry name" value="YhaN_AAA"/>
</dbReference>
<gene>
    <name evidence="3" type="ORF">HNQ09_003034</name>
</gene>
<dbReference type="SUPFAM" id="SSF52540">
    <property type="entry name" value="P-loop containing nucleoside triphosphate hydrolases"/>
    <property type="match status" value="1"/>
</dbReference>
<evidence type="ECO:0000256" key="1">
    <source>
        <dbReference type="SAM" id="Coils"/>
    </source>
</evidence>
<dbReference type="Proteomes" id="UP000525389">
    <property type="component" value="Unassembled WGS sequence"/>
</dbReference>
<dbReference type="PANTHER" id="PTHR41259:SF1">
    <property type="entry name" value="DOUBLE-STRAND BREAK REPAIR RAD50 ATPASE, PUTATIVE-RELATED"/>
    <property type="match status" value="1"/>
</dbReference>
<feature type="domain" description="YhaN AAA" evidence="2">
    <location>
        <begin position="3"/>
        <end position="186"/>
    </location>
</feature>
<keyword evidence="4" id="KW-1185">Reference proteome</keyword>
<dbReference type="PANTHER" id="PTHR41259">
    <property type="entry name" value="DOUBLE-STRAND BREAK REPAIR RAD50 ATPASE, PUTATIVE-RELATED"/>
    <property type="match status" value="1"/>
</dbReference>
<sequence length="1354" mass="147696">MIRLTRVQVETYRGLKDLDLTFDAPGGGSITVLLGPNEAGKSTLLDFTREVLFGNGAVRGSVTLEASGRRYRVTALGRRVRQVTDLTTGEVCPPATARELLGAIDEQVFRNVFAFGLSELQTLSSLTAQGIQERIFSAGVAGAGPSARAALGQLDREASEYLRPRALSRLTGGADAYAKLRTLVRATQQDAAEYAPKVAELARIRQSTHDETEALAQLTTRQANLEHLQRLWPQWVARLEAEARLNELDDVPAGVEATQEAVRTLAQDVRELEGQLAALEGELAALPEARPELVAAGLALDTLLAELAAHRERERHAEALEAAQHRTAAALNEQRVQLPEGVQSASLGAADVTQLLPLVEEHDRALSSALARQETLLREVEAATREMTLRQAELEALPAPGALEAAPVTADERAAREEVQEAHDRLAEAEREHQALAPDSALLPHLPTLQQAVDQAPITVLAALAPQRSALEQQREVLRQKLAELGPDWDEARLAALSPTAEHAWREKGQGHARAWADTQRGEEEAQRALQARNAACHEAELRLSSLPSGPSASDLATQVQGLREQLTLAHAVRARLQVAAVPDAVPLSPPPWKLWLSLALTALLTVAAFMAHPALALMTLVAGLALSLLQKPATPAAAPTPPTAPTADVTADLTRLQLPAKAGLGEVAALESRLTLQLGDLERQRTDANQRDDAARALHTARTLEQEAQAALDGARQASREAQAHFATWAAEHRLPLTRPADLDAFLLRLASARDVATQVEATQAEALALERQQAAFVWAAQQTLGAIGRTTTAEAALGDLRRALTDALETSRLAQRQEDAARLVVSRTEERRRAHARLTQLRQVQAHRHAEAAQRVGEQEKGLSALSAQHSEASQGLEEARRDWEALLEGRGLPPSSPATARVMLEQLRRVADMAQTLQEQELELSQLRQQVTTYVQQVRQTLTPLGGGTDMAALQQSVALAREAAGQAGQRRALEVQLAGVREKWNRAAAALSETLSASGAPDVATLNHWVAVNQERADLQDVIRQADREVHLIAGQEEARFRRELDAAQPGAWGEERERLTADRERLQKTLQEAHGQAAQLQLELRHLDESEHTVMIQLRLEAQRQQLRLDARAWIVRRLATVLLETTLKEYERTKGPEVLRHASEVFGQITGGRYVAVRQLDGNATFRAISDRDDVIDVEQLSRGTQEQLYLAIRLGLARTLGQRTARLPLMMDDVLVNADPGRARAVAAALAEVARDHQILYLTCHPANAQILQETQDNVRIIELPRLGRHATSPAGGEDQTVLGAADPGLDVREYMAAHQEPVLMADLRSALPHLSDEDIRRQLTLLERNQSLIKTGQRKGTRYALA</sequence>
<dbReference type="Gene3D" id="3.40.50.300">
    <property type="entry name" value="P-loop containing nucleotide triphosphate hydrolases"/>
    <property type="match status" value="2"/>
</dbReference>
<reference evidence="3 4" key="1">
    <citation type="submission" date="2020-08" db="EMBL/GenBank/DDBJ databases">
        <title>Genomic Encyclopedia of Type Strains, Phase IV (KMG-IV): sequencing the most valuable type-strain genomes for metagenomic binning, comparative biology and taxonomic classification.</title>
        <authorList>
            <person name="Goeker M."/>
        </authorList>
    </citation>
    <scope>NUCLEOTIDE SEQUENCE [LARGE SCALE GENOMIC DNA]</scope>
    <source>
        <strain evidence="3 4">DSM 101791</strain>
    </source>
</reference>
<evidence type="ECO:0000313" key="3">
    <source>
        <dbReference type="EMBL" id="MBB5235577.1"/>
    </source>
</evidence>
<dbReference type="EMBL" id="JACHFN010000013">
    <property type="protein sequence ID" value="MBB5235577.1"/>
    <property type="molecule type" value="Genomic_DNA"/>
</dbReference>
<keyword evidence="1" id="KW-0175">Coiled coil</keyword>
<dbReference type="RefSeq" id="WP_184030917.1">
    <property type="nucleotide sequence ID" value="NZ_JACHFN010000013.1"/>
</dbReference>
<evidence type="ECO:0000259" key="2">
    <source>
        <dbReference type="Pfam" id="PF13514"/>
    </source>
</evidence>
<protein>
    <submittedName>
        <fullName evidence="3">Uncharacterized protein YhaN</fullName>
    </submittedName>
</protein>
<feature type="coiled-coil region" evidence="1">
    <location>
        <begin position="255"/>
        <end position="289"/>
    </location>
</feature>
<name>A0A7W8GH83_9DEIO</name>
<proteinExistence type="predicted"/>
<dbReference type="InterPro" id="IPR027417">
    <property type="entry name" value="P-loop_NTPase"/>
</dbReference>
<feature type="coiled-coil region" evidence="1">
    <location>
        <begin position="1061"/>
        <end position="1095"/>
    </location>
</feature>